<name>A0A8J7H0W7_9ACTN</name>
<sequence>MSQTIGVAFPIPEPWAAELARAREAAGDPLARFVPPHLTLIGPTEVPGDLRSGVEEHLRRVATSGAPFTLHLRGTGTFRPLTDVVFVMVAQGISECERLEESLREGPLARELRFPYHPHVTVAHDVPAAALDRAFDDLAGFDALFDVEAFTLYEHGDDGMWRPQRDFPLVGR</sequence>
<dbReference type="AlphaFoldDB" id="A0A8J7H0W7"/>
<organism evidence="1 2">
    <name type="scientific">Longispora fulva</name>
    <dbReference type="NCBI Taxonomy" id="619741"/>
    <lineage>
        <taxon>Bacteria</taxon>
        <taxon>Bacillati</taxon>
        <taxon>Actinomycetota</taxon>
        <taxon>Actinomycetes</taxon>
        <taxon>Micromonosporales</taxon>
        <taxon>Micromonosporaceae</taxon>
        <taxon>Longispora</taxon>
    </lineage>
</organism>
<evidence type="ECO:0000313" key="1">
    <source>
        <dbReference type="EMBL" id="MBG6140278.1"/>
    </source>
</evidence>
<dbReference type="EMBL" id="JADOUF010000001">
    <property type="protein sequence ID" value="MBG6140278.1"/>
    <property type="molecule type" value="Genomic_DNA"/>
</dbReference>
<evidence type="ECO:0000313" key="2">
    <source>
        <dbReference type="Proteomes" id="UP000622552"/>
    </source>
</evidence>
<accession>A0A8J7H0W7</accession>
<keyword evidence="2" id="KW-1185">Reference proteome</keyword>
<reference evidence="1" key="1">
    <citation type="submission" date="2020-11" db="EMBL/GenBank/DDBJ databases">
        <title>Sequencing the genomes of 1000 actinobacteria strains.</title>
        <authorList>
            <person name="Klenk H.-P."/>
        </authorList>
    </citation>
    <scope>NUCLEOTIDE SEQUENCE</scope>
    <source>
        <strain evidence="1">DSM 45356</strain>
    </source>
</reference>
<dbReference type="Gene3D" id="3.90.1140.10">
    <property type="entry name" value="Cyclic phosphodiesterase"/>
    <property type="match status" value="1"/>
</dbReference>
<dbReference type="PANTHER" id="PTHR40037">
    <property type="entry name" value="PHOSPHOESTERASE YJCG-RELATED"/>
    <property type="match status" value="1"/>
</dbReference>
<comment type="caution">
    <text evidence="1">The sequence shown here is derived from an EMBL/GenBank/DDBJ whole genome shotgun (WGS) entry which is preliminary data.</text>
</comment>
<dbReference type="Pfam" id="PF13563">
    <property type="entry name" value="2_5_RNA_ligase2"/>
    <property type="match status" value="1"/>
</dbReference>
<protein>
    <submittedName>
        <fullName evidence="1">2'-5' RNA ligase</fullName>
    </submittedName>
</protein>
<keyword evidence="1" id="KW-0436">Ligase</keyword>
<dbReference type="RefSeq" id="WP_197006841.1">
    <property type="nucleotide sequence ID" value="NZ_BONS01000006.1"/>
</dbReference>
<gene>
    <name evidence="1" type="ORF">IW245_006472</name>
</gene>
<dbReference type="InterPro" id="IPR009097">
    <property type="entry name" value="Cyclic_Pdiesterase"/>
</dbReference>
<dbReference type="Proteomes" id="UP000622552">
    <property type="component" value="Unassembled WGS sequence"/>
</dbReference>
<dbReference type="PANTHER" id="PTHR40037:SF1">
    <property type="entry name" value="PHOSPHOESTERASE SAOUHSC_00951-RELATED"/>
    <property type="match status" value="1"/>
</dbReference>
<dbReference type="SUPFAM" id="SSF55144">
    <property type="entry name" value="LigT-like"/>
    <property type="match status" value="1"/>
</dbReference>
<dbReference type="GO" id="GO:0016874">
    <property type="term" value="F:ligase activity"/>
    <property type="evidence" value="ECO:0007669"/>
    <property type="project" value="UniProtKB-KW"/>
</dbReference>
<proteinExistence type="predicted"/>
<dbReference type="InterPro" id="IPR050580">
    <property type="entry name" value="2H_phosphoesterase_YjcG-like"/>
</dbReference>